<dbReference type="Proteomes" id="UP000195991">
    <property type="component" value="Unassembled WGS sequence"/>
</dbReference>
<proteinExistence type="predicted"/>
<name>A0A1C4FEW9_BACTU</name>
<reference evidence="1 2" key="1">
    <citation type="submission" date="2016-08" db="EMBL/GenBank/DDBJ databases">
        <authorList>
            <person name="Seilhamer J.J."/>
        </authorList>
    </citation>
    <scope>NUCLEOTIDE SEQUENCE [LARGE SCALE GENOMIC DNA]</scope>
    <source>
        <strain evidence="1 2">IEBC_T61001</strain>
    </source>
</reference>
<protein>
    <submittedName>
        <fullName evidence="1">Uncharacterized protein</fullName>
    </submittedName>
</protein>
<organism evidence="1 2">
    <name type="scientific">Bacillus thuringiensis</name>
    <dbReference type="NCBI Taxonomy" id="1428"/>
    <lineage>
        <taxon>Bacteria</taxon>
        <taxon>Bacillati</taxon>
        <taxon>Bacillota</taxon>
        <taxon>Bacilli</taxon>
        <taxon>Bacillales</taxon>
        <taxon>Bacillaceae</taxon>
        <taxon>Bacillus</taxon>
        <taxon>Bacillus cereus group</taxon>
    </lineage>
</organism>
<dbReference type="AlphaFoldDB" id="A0A1C4FEW9"/>
<sequence length="31" mass="3545">MNDGRKYIITFNDSGYIHLGRGIYSPDGLDR</sequence>
<accession>A0A1C4FEW9</accession>
<gene>
    <name evidence="1" type="ORF">BTT61001_04259</name>
</gene>
<evidence type="ECO:0000313" key="2">
    <source>
        <dbReference type="Proteomes" id="UP000195991"/>
    </source>
</evidence>
<evidence type="ECO:0000313" key="1">
    <source>
        <dbReference type="EMBL" id="SCC54528.1"/>
    </source>
</evidence>
<dbReference type="EMBL" id="FMBI01000037">
    <property type="protein sequence ID" value="SCC54528.1"/>
    <property type="molecule type" value="Genomic_DNA"/>
</dbReference>